<proteinExistence type="predicted"/>
<dbReference type="InterPro" id="IPR032675">
    <property type="entry name" value="LRR_dom_sf"/>
</dbReference>
<dbReference type="Gene3D" id="3.80.10.10">
    <property type="entry name" value="Ribonuclease Inhibitor"/>
    <property type="match status" value="2"/>
</dbReference>
<gene>
    <name evidence="2" type="ORF">BCR42DRAFT_173354</name>
</gene>
<evidence type="ECO:0000313" key="3">
    <source>
        <dbReference type="Proteomes" id="UP000193560"/>
    </source>
</evidence>
<comment type="caution">
    <text evidence="2">The sequence shown here is derived from an EMBL/GenBank/DDBJ whole genome shotgun (WGS) entry which is preliminary data.</text>
</comment>
<dbReference type="SUPFAM" id="SSF52047">
    <property type="entry name" value="RNI-like"/>
    <property type="match status" value="1"/>
</dbReference>
<name>A0A1X2I027_9FUNG</name>
<sequence>MTVRSDTKQIKYHGDALSQHQPITSPSRHLPDEILSRIIYQVTSNQQDDSHQSKDRQVEEQQDLYHCTLINKQFYAIANPLLWEAPVLYMDPKRLHQLLDCLARSTEQQQQQQKPLGHFIRTLVLYNTFCTDTQLLQLMPLIPHVTMLSIQNDRYAMGELDALPMITNTSLQHLPFYCSQLTSLDLSFIHLSTATVHALGHHCHQLGDLVLFFDTKPPEGLFSTLGHCPLETLRITGNGQTHCGLTVTMAMDMIARFQHLTSLELTHIDPFNLIMKLAQNNNNNINDGENKTTRTCAVPWPHLKTLDIEPCYELDDATFIAFINTHPHLQQIHVMAPHLTDASLDAMAAHLGDLRDVYFSGMDEISMDGVCRLVRHCPRLVSMRFRSCEQMVACACLLVVDGGANEGFSLDLGEKEFVKIRSAQGEAGHGMTMN</sequence>
<dbReference type="AlphaFoldDB" id="A0A1X2I027"/>
<feature type="compositionally biased region" description="Polar residues" evidence="1">
    <location>
        <begin position="18"/>
        <end position="27"/>
    </location>
</feature>
<dbReference type="Proteomes" id="UP000193560">
    <property type="component" value="Unassembled WGS sequence"/>
</dbReference>
<organism evidence="2 3">
    <name type="scientific">Absidia repens</name>
    <dbReference type="NCBI Taxonomy" id="90262"/>
    <lineage>
        <taxon>Eukaryota</taxon>
        <taxon>Fungi</taxon>
        <taxon>Fungi incertae sedis</taxon>
        <taxon>Mucoromycota</taxon>
        <taxon>Mucoromycotina</taxon>
        <taxon>Mucoromycetes</taxon>
        <taxon>Mucorales</taxon>
        <taxon>Cunninghamellaceae</taxon>
        <taxon>Absidia</taxon>
    </lineage>
</organism>
<reference evidence="2 3" key="1">
    <citation type="submission" date="2016-07" db="EMBL/GenBank/DDBJ databases">
        <title>Pervasive Adenine N6-methylation of Active Genes in Fungi.</title>
        <authorList>
            <consortium name="DOE Joint Genome Institute"/>
            <person name="Mondo S.J."/>
            <person name="Dannebaum R.O."/>
            <person name="Kuo R.C."/>
            <person name="Labutti K."/>
            <person name="Haridas S."/>
            <person name="Kuo A."/>
            <person name="Salamov A."/>
            <person name="Ahrendt S.R."/>
            <person name="Lipzen A."/>
            <person name="Sullivan W."/>
            <person name="Andreopoulos W.B."/>
            <person name="Clum A."/>
            <person name="Lindquist E."/>
            <person name="Daum C."/>
            <person name="Ramamoorthy G.K."/>
            <person name="Gryganskyi A."/>
            <person name="Culley D."/>
            <person name="Magnuson J.K."/>
            <person name="James T.Y."/>
            <person name="O'Malley M.A."/>
            <person name="Stajich J.E."/>
            <person name="Spatafora J.W."/>
            <person name="Visel A."/>
            <person name="Grigoriev I.V."/>
        </authorList>
    </citation>
    <scope>NUCLEOTIDE SEQUENCE [LARGE SCALE GENOMIC DNA]</scope>
    <source>
        <strain evidence="2 3">NRRL 1336</strain>
    </source>
</reference>
<accession>A0A1X2I027</accession>
<dbReference type="STRING" id="90262.A0A1X2I027"/>
<dbReference type="GO" id="GO:0031146">
    <property type="term" value="P:SCF-dependent proteasomal ubiquitin-dependent protein catabolic process"/>
    <property type="evidence" value="ECO:0007669"/>
    <property type="project" value="TreeGrafter"/>
</dbReference>
<dbReference type="PANTHER" id="PTHR13318">
    <property type="entry name" value="PARTNER OF PAIRED, ISOFORM B-RELATED"/>
    <property type="match status" value="1"/>
</dbReference>
<dbReference type="OrthoDB" id="550575at2759"/>
<protein>
    <submittedName>
        <fullName evidence="2">Uncharacterized protein</fullName>
    </submittedName>
</protein>
<dbReference type="EMBL" id="MCGE01000040">
    <property type="protein sequence ID" value="ORZ06216.1"/>
    <property type="molecule type" value="Genomic_DNA"/>
</dbReference>
<keyword evidence="3" id="KW-1185">Reference proteome</keyword>
<feature type="region of interest" description="Disordered" evidence="1">
    <location>
        <begin position="1"/>
        <end position="28"/>
    </location>
</feature>
<evidence type="ECO:0000256" key="1">
    <source>
        <dbReference type="SAM" id="MobiDB-lite"/>
    </source>
</evidence>
<evidence type="ECO:0000313" key="2">
    <source>
        <dbReference type="EMBL" id="ORZ06216.1"/>
    </source>
</evidence>
<dbReference type="GO" id="GO:0019005">
    <property type="term" value="C:SCF ubiquitin ligase complex"/>
    <property type="evidence" value="ECO:0007669"/>
    <property type="project" value="TreeGrafter"/>
</dbReference>
<feature type="compositionally biased region" description="Basic and acidic residues" evidence="1">
    <location>
        <begin position="1"/>
        <end position="14"/>
    </location>
</feature>